<evidence type="ECO:0000313" key="1">
    <source>
        <dbReference type="EMBL" id="MFB9759491.1"/>
    </source>
</evidence>
<reference evidence="1 2" key="1">
    <citation type="submission" date="2024-09" db="EMBL/GenBank/DDBJ databases">
        <authorList>
            <person name="Sun Q."/>
            <person name="Mori K."/>
        </authorList>
    </citation>
    <scope>NUCLEOTIDE SEQUENCE [LARGE SCALE GENOMIC DNA]</scope>
    <source>
        <strain evidence="1 2">JCM 11201</strain>
    </source>
</reference>
<dbReference type="InterPro" id="IPR025413">
    <property type="entry name" value="YpzG-like"/>
</dbReference>
<accession>A0ABV5WGI8</accession>
<organism evidence="1 2">
    <name type="scientific">Ectobacillus funiculus</name>
    <dbReference type="NCBI Taxonomy" id="137993"/>
    <lineage>
        <taxon>Bacteria</taxon>
        <taxon>Bacillati</taxon>
        <taxon>Bacillota</taxon>
        <taxon>Bacilli</taxon>
        <taxon>Bacillales</taxon>
        <taxon>Bacillaceae</taxon>
        <taxon>Ectobacillus</taxon>
    </lineage>
</organism>
<dbReference type="EMBL" id="JBHMAF010000073">
    <property type="protein sequence ID" value="MFB9759491.1"/>
    <property type="molecule type" value="Genomic_DNA"/>
</dbReference>
<sequence>MSYRERVDKHSELFMNTWTRPKRQKSQINGQTQLSQTNIILQSNAKAHRW</sequence>
<dbReference type="Proteomes" id="UP001589609">
    <property type="component" value="Unassembled WGS sequence"/>
</dbReference>
<dbReference type="RefSeq" id="WP_379949804.1">
    <property type="nucleotide sequence ID" value="NZ_JBHMAF010000073.1"/>
</dbReference>
<dbReference type="Pfam" id="PF14139">
    <property type="entry name" value="YpzG"/>
    <property type="match status" value="1"/>
</dbReference>
<comment type="caution">
    <text evidence="1">The sequence shown here is derived from an EMBL/GenBank/DDBJ whole genome shotgun (WGS) entry which is preliminary data.</text>
</comment>
<name>A0ABV5WGI8_9BACI</name>
<evidence type="ECO:0000313" key="2">
    <source>
        <dbReference type="Proteomes" id="UP001589609"/>
    </source>
</evidence>
<protein>
    <submittedName>
        <fullName evidence="1">YpzG family protein</fullName>
    </submittedName>
</protein>
<keyword evidence="2" id="KW-1185">Reference proteome</keyword>
<proteinExistence type="predicted"/>
<gene>
    <name evidence="1" type="ORF">ACFFMS_13765</name>
</gene>